<evidence type="ECO:0000313" key="2">
    <source>
        <dbReference type="Proteomes" id="UP000784294"/>
    </source>
</evidence>
<dbReference type="AlphaFoldDB" id="A0A3S4ZHV9"/>
<dbReference type="EMBL" id="CAAALY010013170">
    <property type="protein sequence ID" value="VEL11889.1"/>
    <property type="molecule type" value="Genomic_DNA"/>
</dbReference>
<reference evidence="1" key="1">
    <citation type="submission" date="2018-11" db="EMBL/GenBank/DDBJ databases">
        <authorList>
            <consortium name="Pathogen Informatics"/>
        </authorList>
    </citation>
    <scope>NUCLEOTIDE SEQUENCE</scope>
</reference>
<proteinExistence type="predicted"/>
<dbReference type="Proteomes" id="UP000784294">
    <property type="component" value="Unassembled WGS sequence"/>
</dbReference>
<comment type="caution">
    <text evidence="1">The sequence shown here is derived from an EMBL/GenBank/DDBJ whole genome shotgun (WGS) entry which is preliminary data.</text>
</comment>
<accession>A0A3S4ZHV9</accession>
<name>A0A3S4ZHV9_9PLAT</name>
<keyword evidence="2" id="KW-1185">Reference proteome</keyword>
<evidence type="ECO:0000313" key="1">
    <source>
        <dbReference type="EMBL" id="VEL11889.1"/>
    </source>
</evidence>
<sequence length="85" mass="9413">MRSKCDLVTETDCQAVGMWPHKPASEPVLATFERAFGAGKDRVSEAATFGRASSCRLAASLVEEDNFVAIKFNTMLAINWIRFRS</sequence>
<organism evidence="1 2">
    <name type="scientific">Protopolystoma xenopodis</name>
    <dbReference type="NCBI Taxonomy" id="117903"/>
    <lineage>
        <taxon>Eukaryota</taxon>
        <taxon>Metazoa</taxon>
        <taxon>Spiralia</taxon>
        <taxon>Lophotrochozoa</taxon>
        <taxon>Platyhelminthes</taxon>
        <taxon>Monogenea</taxon>
        <taxon>Polyopisthocotylea</taxon>
        <taxon>Polystomatidea</taxon>
        <taxon>Polystomatidae</taxon>
        <taxon>Protopolystoma</taxon>
    </lineage>
</organism>
<gene>
    <name evidence="1" type="ORF">PXEA_LOCUS5329</name>
</gene>
<protein>
    <submittedName>
        <fullName evidence="1">Uncharacterized protein</fullName>
    </submittedName>
</protein>